<organism evidence="7 8">
    <name type="scientific">Paramicrobacterium chengjingii</name>
    <dbReference type="NCBI Taxonomy" id="2769067"/>
    <lineage>
        <taxon>Bacteria</taxon>
        <taxon>Bacillati</taxon>
        <taxon>Actinomycetota</taxon>
        <taxon>Actinomycetes</taxon>
        <taxon>Micrococcales</taxon>
        <taxon>Microbacteriaceae</taxon>
        <taxon>Paramicrobacterium</taxon>
    </lineage>
</organism>
<keyword evidence="4" id="KW-0460">Magnesium</keyword>
<proteinExistence type="inferred from homology"/>
<dbReference type="PANTHER" id="PTHR43046">
    <property type="entry name" value="GDP-MANNOSE MANNOSYL HYDROLASE"/>
    <property type="match status" value="1"/>
</dbReference>
<dbReference type="PROSITE" id="PS00893">
    <property type="entry name" value="NUDIX_BOX"/>
    <property type="match status" value="1"/>
</dbReference>
<dbReference type="InterPro" id="IPR015797">
    <property type="entry name" value="NUDIX_hydrolase-like_dom_sf"/>
</dbReference>
<keyword evidence="3 5" id="KW-0378">Hydrolase</keyword>
<dbReference type="Pfam" id="PF00293">
    <property type="entry name" value="NUDIX"/>
    <property type="match status" value="1"/>
</dbReference>
<dbReference type="PROSITE" id="PS51462">
    <property type="entry name" value="NUDIX"/>
    <property type="match status" value="1"/>
</dbReference>
<protein>
    <submittedName>
        <fullName evidence="7">NUDIX domain-containing protein</fullName>
    </submittedName>
</protein>
<evidence type="ECO:0000313" key="8">
    <source>
        <dbReference type="Proteomes" id="UP000662814"/>
    </source>
</evidence>
<keyword evidence="8" id="KW-1185">Reference proteome</keyword>
<comment type="similarity">
    <text evidence="2 5">Belongs to the Nudix hydrolase family.</text>
</comment>
<dbReference type="InterPro" id="IPR020084">
    <property type="entry name" value="NUDIX_hydrolase_CS"/>
</dbReference>
<gene>
    <name evidence="7" type="ORF">HCR76_07735</name>
</gene>
<dbReference type="PANTHER" id="PTHR43046:SF12">
    <property type="entry name" value="GDP-MANNOSE MANNOSYL HYDROLASE"/>
    <property type="match status" value="1"/>
</dbReference>
<evidence type="ECO:0000256" key="4">
    <source>
        <dbReference type="ARBA" id="ARBA00022842"/>
    </source>
</evidence>
<reference evidence="7 8" key="1">
    <citation type="submission" date="2020-12" db="EMBL/GenBank/DDBJ databases">
        <title>Microbacterium sp. HY060.</title>
        <authorList>
            <person name="Zhou J."/>
        </authorList>
    </citation>
    <scope>NUCLEOTIDE SEQUENCE [LARGE SCALE GENOMIC DNA]</scope>
    <source>
        <strain evidence="7 8">HY60</strain>
    </source>
</reference>
<comment type="cofactor">
    <cofactor evidence="1">
        <name>Mg(2+)</name>
        <dbReference type="ChEBI" id="CHEBI:18420"/>
    </cofactor>
</comment>
<dbReference type="Proteomes" id="UP000662814">
    <property type="component" value="Chromosome"/>
</dbReference>
<sequence length="163" mass="17424">MPTAPIATDARGDSLIEIVRTDSAGLSEASARTPCPLALVVVVDGHSGRVLFGLNRWRRSFELPGGMVENDESCKSAASRELQEETGITVPQPRLLGYAYFGLTSPPRKELGAIFFARVFDGVATPSDELVELAWRVPLTASDSPVSHLDDVIAAWALEATAS</sequence>
<dbReference type="InterPro" id="IPR020476">
    <property type="entry name" value="Nudix_hydrolase"/>
</dbReference>
<evidence type="ECO:0000256" key="2">
    <source>
        <dbReference type="ARBA" id="ARBA00005582"/>
    </source>
</evidence>
<evidence type="ECO:0000259" key="6">
    <source>
        <dbReference type="PROSITE" id="PS51462"/>
    </source>
</evidence>
<dbReference type="CDD" id="cd02883">
    <property type="entry name" value="NUDIX_Hydrolase"/>
    <property type="match status" value="1"/>
</dbReference>
<dbReference type="PRINTS" id="PR00502">
    <property type="entry name" value="NUDIXFAMILY"/>
</dbReference>
<accession>A0ABX6YM69</accession>
<dbReference type="InterPro" id="IPR000086">
    <property type="entry name" value="NUDIX_hydrolase_dom"/>
</dbReference>
<feature type="domain" description="Nudix hydrolase" evidence="6">
    <location>
        <begin position="33"/>
        <end position="159"/>
    </location>
</feature>
<dbReference type="EMBL" id="CP061169">
    <property type="protein sequence ID" value="QPZ39899.1"/>
    <property type="molecule type" value="Genomic_DNA"/>
</dbReference>
<evidence type="ECO:0000256" key="5">
    <source>
        <dbReference type="RuleBase" id="RU003476"/>
    </source>
</evidence>
<dbReference type="SUPFAM" id="SSF55811">
    <property type="entry name" value="Nudix"/>
    <property type="match status" value="1"/>
</dbReference>
<evidence type="ECO:0000256" key="1">
    <source>
        <dbReference type="ARBA" id="ARBA00001946"/>
    </source>
</evidence>
<dbReference type="Gene3D" id="3.90.79.10">
    <property type="entry name" value="Nucleoside Triphosphate Pyrophosphohydrolase"/>
    <property type="match status" value="1"/>
</dbReference>
<name>A0ABX6YM69_9MICO</name>
<evidence type="ECO:0000256" key="3">
    <source>
        <dbReference type="ARBA" id="ARBA00022801"/>
    </source>
</evidence>
<dbReference type="RefSeq" id="WP_166989725.1">
    <property type="nucleotide sequence ID" value="NZ_CP061169.1"/>
</dbReference>
<evidence type="ECO:0000313" key="7">
    <source>
        <dbReference type="EMBL" id="QPZ39899.1"/>
    </source>
</evidence>